<evidence type="ECO:0000313" key="3">
    <source>
        <dbReference type="Proteomes" id="UP000765509"/>
    </source>
</evidence>
<accession>A0A9Q3QAP7</accession>
<dbReference type="EMBL" id="AVOT02142749">
    <property type="protein sequence ID" value="MBW0591364.1"/>
    <property type="molecule type" value="Genomic_DNA"/>
</dbReference>
<feature type="compositionally biased region" description="Polar residues" evidence="1">
    <location>
        <begin position="1"/>
        <end position="23"/>
    </location>
</feature>
<feature type="compositionally biased region" description="Polar residues" evidence="1">
    <location>
        <begin position="30"/>
        <end position="50"/>
    </location>
</feature>
<dbReference type="Proteomes" id="UP000765509">
    <property type="component" value="Unassembled WGS sequence"/>
</dbReference>
<feature type="region of interest" description="Disordered" evidence="1">
    <location>
        <begin position="1"/>
        <end position="54"/>
    </location>
</feature>
<reference evidence="2" key="1">
    <citation type="submission" date="2021-03" db="EMBL/GenBank/DDBJ databases">
        <title>Draft genome sequence of rust myrtle Austropuccinia psidii MF-1, a brazilian biotype.</title>
        <authorList>
            <person name="Quecine M.C."/>
            <person name="Pachon D.M.R."/>
            <person name="Bonatelli M.L."/>
            <person name="Correr F.H."/>
            <person name="Franceschini L.M."/>
            <person name="Leite T.F."/>
            <person name="Margarido G.R.A."/>
            <person name="Almeida C.A."/>
            <person name="Ferrarezi J.A."/>
            <person name="Labate C.A."/>
        </authorList>
    </citation>
    <scope>NUCLEOTIDE SEQUENCE</scope>
    <source>
        <strain evidence="2">MF-1</strain>
    </source>
</reference>
<organism evidence="2 3">
    <name type="scientific">Austropuccinia psidii MF-1</name>
    <dbReference type="NCBI Taxonomy" id="1389203"/>
    <lineage>
        <taxon>Eukaryota</taxon>
        <taxon>Fungi</taxon>
        <taxon>Dikarya</taxon>
        <taxon>Basidiomycota</taxon>
        <taxon>Pucciniomycotina</taxon>
        <taxon>Pucciniomycetes</taxon>
        <taxon>Pucciniales</taxon>
        <taxon>Sphaerophragmiaceae</taxon>
        <taxon>Austropuccinia</taxon>
    </lineage>
</organism>
<gene>
    <name evidence="2" type="ORF">O181_131079</name>
</gene>
<comment type="caution">
    <text evidence="2">The sequence shown here is derived from an EMBL/GenBank/DDBJ whole genome shotgun (WGS) entry which is preliminary data.</text>
</comment>
<evidence type="ECO:0000256" key="1">
    <source>
        <dbReference type="SAM" id="MobiDB-lite"/>
    </source>
</evidence>
<sequence>MEENQPSTTQAIAKSSISSQNQKLQHEKAATSSEQVQGQGTSHKSLQPGLQNPKDLAGCHGKCISDGHNNDGIAEKGGSHIEISEIISDILDGIPNLYLAINDMKSHISD</sequence>
<keyword evidence="3" id="KW-1185">Reference proteome</keyword>
<proteinExistence type="predicted"/>
<name>A0A9Q3QAP7_9BASI</name>
<dbReference type="AlphaFoldDB" id="A0A9Q3QAP7"/>
<protein>
    <submittedName>
        <fullName evidence="2">Uncharacterized protein</fullName>
    </submittedName>
</protein>
<evidence type="ECO:0000313" key="2">
    <source>
        <dbReference type="EMBL" id="MBW0591364.1"/>
    </source>
</evidence>